<gene>
    <name evidence="2" type="ORF">MGAL_10B088591</name>
</gene>
<evidence type="ECO:0000313" key="2">
    <source>
        <dbReference type="EMBL" id="VDI44109.1"/>
    </source>
</evidence>
<evidence type="ECO:0000313" key="3">
    <source>
        <dbReference type="Proteomes" id="UP000596742"/>
    </source>
</evidence>
<feature type="region of interest" description="Disordered" evidence="1">
    <location>
        <begin position="67"/>
        <end position="116"/>
    </location>
</feature>
<dbReference type="Proteomes" id="UP000596742">
    <property type="component" value="Unassembled WGS sequence"/>
</dbReference>
<dbReference type="OrthoDB" id="6190489at2759"/>
<reference evidence="2" key="1">
    <citation type="submission" date="2018-11" db="EMBL/GenBank/DDBJ databases">
        <authorList>
            <person name="Alioto T."/>
            <person name="Alioto T."/>
        </authorList>
    </citation>
    <scope>NUCLEOTIDE SEQUENCE</scope>
</reference>
<organism evidence="2 3">
    <name type="scientific">Mytilus galloprovincialis</name>
    <name type="common">Mediterranean mussel</name>
    <dbReference type="NCBI Taxonomy" id="29158"/>
    <lineage>
        <taxon>Eukaryota</taxon>
        <taxon>Metazoa</taxon>
        <taxon>Spiralia</taxon>
        <taxon>Lophotrochozoa</taxon>
        <taxon>Mollusca</taxon>
        <taxon>Bivalvia</taxon>
        <taxon>Autobranchia</taxon>
        <taxon>Pteriomorphia</taxon>
        <taxon>Mytilida</taxon>
        <taxon>Mytiloidea</taxon>
        <taxon>Mytilidae</taxon>
        <taxon>Mytilinae</taxon>
        <taxon>Mytilus</taxon>
    </lineage>
</organism>
<dbReference type="EMBL" id="UYJE01006233">
    <property type="protein sequence ID" value="VDI44109.1"/>
    <property type="molecule type" value="Genomic_DNA"/>
</dbReference>
<comment type="caution">
    <text evidence="2">The sequence shown here is derived from an EMBL/GenBank/DDBJ whole genome shotgun (WGS) entry which is preliminary data.</text>
</comment>
<evidence type="ECO:0000256" key="1">
    <source>
        <dbReference type="SAM" id="MobiDB-lite"/>
    </source>
</evidence>
<feature type="region of interest" description="Disordered" evidence="1">
    <location>
        <begin position="166"/>
        <end position="200"/>
    </location>
</feature>
<feature type="compositionally biased region" description="Basic and acidic residues" evidence="1">
    <location>
        <begin position="67"/>
        <end position="78"/>
    </location>
</feature>
<accession>A0A8B6F674</accession>
<name>A0A8B6F674_MYTGA</name>
<keyword evidence="3" id="KW-1185">Reference proteome</keyword>
<protein>
    <submittedName>
        <fullName evidence="2">Uncharacterized protein</fullName>
    </submittedName>
</protein>
<proteinExistence type="predicted"/>
<feature type="compositionally biased region" description="Basic and acidic residues" evidence="1">
    <location>
        <begin position="169"/>
        <end position="188"/>
    </location>
</feature>
<dbReference type="AlphaFoldDB" id="A0A8B6F674"/>
<sequence>MERQRKISKTIILKDLRKGLWDIHEVARDKIKQSSDIQNNNTSQKSIFVDTVSLTLCFDLKRIENKRDGNKQTEEQNKKTPTRKVSSVVKKVEKKKKSTDNEKTKLPSAECSPLREPSPMTVEFEELMATKLTTPTEDLSFTLPVIAVTDIEQSLDSTPLMSVQGVNEPVKEDDNKEKPVQVNKKPDEIQEPEEQPKENTFTEVREELVEVSEDGVKVMNEDIGLVEINCMTRTPTPSYLPSRITPTNLKYGRVYDYRHYDLPEDKDKEDPRQVLLCPPSTYHSSKEAILLRRLREQARRSHIDTTTLPDGYSGLVKQRGANFPMVLCTL</sequence>